<evidence type="ECO:0000313" key="2">
    <source>
        <dbReference type="Proteomes" id="UP001519287"/>
    </source>
</evidence>
<dbReference type="InterPro" id="IPR025355">
    <property type="entry name" value="DUF4259"/>
</dbReference>
<reference evidence="1 2" key="1">
    <citation type="submission" date="2021-03" db="EMBL/GenBank/DDBJ databases">
        <title>Genomic Encyclopedia of Type Strains, Phase IV (KMG-IV): sequencing the most valuable type-strain genomes for metagenomic binning, comparative biology and taxonomic classification.</title>
        <authorList>
            <person name="Goeker M."/>
        </authorList>
    </citation>
    <scope>NUCLEOTIDE SEQUENCE [LARGE SCALE GENOMIC DNA]</scope>
    <source>
        <strain evidence="1 2">DSM 26048</strain>
    </source>
</reference>
<dbReference type="Proteomes" id="UP001519287">
    <property type="component" value="Unassembled WGS sequence"/>
</dbReference>
<dbReference type="EMBL" id="JAGGLB010000057">
    <property type="protein sequence ID" value="MBP1996800.1"/>
    <property type="molecule type" value="Genomic_DNA"/>
</dbReference>
<protein>
    <recommendedName>
        <fullName evidence="3">DUF4259 domain-containing protein</fullName>
    </recommendedName>
</protein>
<dbReference type="Pfam" id="PF14078">
    <property type="entry name" value="DUF4259"/>
    <property type="match status" value="1"/>
</dbReference>
<proteinExistence type="predicted"/>
<name>A0ABS4JAD7_9BACL</name>
<sequence>MGSWGIKALESDEGLDAIDFLRDRIPDHLSLELAELITVMKEEGLLGSSFEEIDFYYDNTAMALAELYLMFQETGKLDYGHEDEKKSLLTIRSFAADEESLRFILHYLTDIRDEVPDQDGEREILELWRDSPSWEAWRVHLEQLIMKIEKRLIT</sequence>
<comment type="caution">
    <text evidence="1">The sequence shown here is derived from an EMBL/GenBank/DDBJ whole genome shotgun (WGS) entry which is preliminary data.</text>
</comment>
<keyword evidence="2" id="KW-1185">Reference proteome</keyword>
<organism evidence="1 2">
    <name type="scientific">Paenibacillus eucommiae</name>
    <dbReference type="NCBI Taxonomy" id="1355755"/>
    <lineage>
        <taxon>Bacteria</taxon>
        <taxon>Bacillati</taxon>
        <taxon>Bacillota</taxon>
        <taxon>Bacilli</taxon>
        <taxon>Bacillales</taxon>
        <taxon>Paenibacillaceae</taxon>
        <taxon>Paenibacillus</taxon>
    </lineage>
</organism>
<dbReference type="RefSeq" id="WP_209979559.1">
    <property type="nucleotide sequence ID" value="NZ_JAGGLB010000057.1"/>
</dbReference>
<accession>A0ABS4JAD7</accession>
<evidence type="ECO:0008006" key="3">
    <source>
        <dbReference type="Google" id="ProtNLM"/>
    </source>
</evidence>
<evidence type="ECO:0000313" key="1">
    <source>
        <dbReference type="EMBL" id="MBP1996800.1"/>
    </source>
</evidence>
<gene>
    <name evidence="1" type="ORF">J2Z66_008448</name>
</gene>